<dbReference type="AlphaFoldDB" id="A0A7X5KP70"/>
<proteinExistence type="predicted"/>
<dbReference type="EMBL" id="JAAEEH010000050">
    <property type="protein sequence ID" value="NDL68643.1"/>
    <property type="molecule type" value="Genomic_DNA"/>
</dbReference>
<dbReference type="InterPro" id="IPR003748">
    <property type="entry name" value="DUF169"/>
</dbReference>
<name>A0A7X5KP70_9FIRM</name>
<keyword evidence="2" id="KW-1185">Reference proteome</keyword>
<protein>
    <submittedName>
        <fullName evidence="1">DUF169 domain-containing protein</fullName>
    </submittedName>
</protein>
<gene>
    <name evidence="1" type="ORF">GXN74_12935</name>
</gene>
<dbReference type="PANTHER" id="PTHR37954:SF3">
    <property type="entry name" value="DUF169 DOMAIN-CONTAINING PROTEIN"/>
    <property type="match status" value="1"/>
</dbReference>
<evidence type="ECO:0000313" key="1">
    <source>
        <dbReference type="EMBL" id="NDL68643.1"/>
    </source>
</evidence>
<sequence length="259" mass="29707">MDRKELEGYFRSYLQLDRNVVGVKLYQSKEEFCRLDIKQNKHKNYYCHMVNKASNGKMRKGDLSNFACETSGKLLGLDAFYEEKEGIDGWYDSGLYANRRNARIEHESVVPVKGHNTGVVVGPLKNLPQDPDVVILVCNPYQAMRVVQGYTYHYGFKSDIKMSGMCGVCFESTVVPVNNQEFSVSLLCSGTRFVCKWPDDVLMVSFPFGMAGRIIDGIISTAQACEPNHKKTEIKHRLHHDHLKEKTHLHHNEGYFYRK</sequence>
<dbReference type="PANTHER" id="PTHR37954">
    <property type="entry name" value="BLL4979 PROTEIN"/>
    <property type="match status" value="1"/>
</dbReference>
<dbReference type="Proteomes" id="UP000461585">
    <property type="component" value="Unassembled WGS sequence"/>
</dbReference>
<comment type="caution">
    <text evidence="1">The sequence shown here is derived from an EMBL/GenBank/DDBJ whole genome shotgun (WGS) entry which is preliminary data.</text>
</comment>
<organism evidence="1 2">
    <name type="scientific">Anaerotalea alkaliphila</name>
    <dbReference type="NCBI Taxonomy" id="2662126"/>
    <lineage>
        <taxon>Bacteria</taxon>
        <taxon>Bacillati</taxon>
        <taxon>Bacillota</taxon>
        <taxon>Clostridia</taxon>
        <taxon>Eubacteriales</taxon>
        <taxon>Anaerotalea</taxon>
    </lineage>
</organism>
<reference evidence="1 2" key="1">
    <citation type="submission" date="2020-01" db="EMBL/GenBank/DDBJ databases">
        <title>Anaeroalcalibacter tamaniensis gen. nov., sp. nov., moderately halophilic strictly anaerobic fermenter bacterium from mud volcano of Taman peninsula.</title>
        <authorList>
            <person name="Frolova A."/>
            <person name="Merkel A.Y."/>
            <person name="Slobodkin A.I."/>
        </authorList>
    </citation>
    <scope>NUCLEOTIDE SEQUENCE [LARGE SCALE GENOMIC DNA]</scope>
    <source>
        <strain evidence="1 2">F-3ap</strain>
    </source>
</reference>
<accession>A0A7X5KP70</accession>
<dbReference type="Pfam" id="PF02596">
    <property type="entry name" value="DUF169"/>
    <property type="match status" value="1"/>
</dbReference>
<evidence type="ECO:0000313" key="2">
    <source>
        <dbReference type="Proteomes" id="UP000461585"/>
    </source>
</evidence>